<dbReference type="RefSeq" id="WP_126990565.1">
    <property type="nucleotide sequence ID" value="NZ_JTFC01000031.1"/>
</dbReference>
<reference evidence="1 2" key="1">
    <citation type="submission" date="2014-11" db="EMBL/GenBank/DDBJ databases">
        <title>Genome sequence and analysis of novel Kurthia sp.</title>
        <authorList>
            <person name="Lawson J.N."/>
            <person name="Gonzalez J.E."/>
            <person name="Rinauldi L."/>
            <person name="Xuan Z."/>
            <person name="Firman A."/>
            <person name="Shaddox L."/>
            <person name="Trudeau A."/>
            <person name="Shah S."/>
            <person name="Reiman D."/>
        </authorList>
    </citation>
    <scope>NUCLEOTIDE SEQUENCE [LARGE SCALE GENOMIC DNA]</scope>
    <source>
        <strain evidence="1 2">3B1D</strain>
    </source>
</reference>
<dbReference type="OrthoDB" id="2974467at2"/>
<dbReference type="AlphaFoldDB" id="A0A433RSD7"/>
<sequence length="77" mass="8942">MIDFLEEIIEDGYRITRYTTDGKTVSHEIKTLIVEEIEEDTTQPTVEERLEAIEQNSAYTQIQVEYLTMLTEISNGL</sequence>
<keyword evidence="2" id="KW-1185">Reference proteome</keyword>
<organism evidence="1 2">
    <name type="scientific">Candidatus Kurthia intestinigallinarum</name>
    <dbReference type="NCBI Taxonomy" id="1562256"/>
    <lineage>
        <taxon>Bacteria</taxon>
        <taxon>Bacillati</taxon>
        <taxon>Bacillota</taxon>
        <taxon>Bacilli</taxon>
        <taxon>Bacillales</taxon>
        <taxon>Caryophanaceae</taxon>
        <taxon>Kurthia</taxon>
    </lineage>
</organism>
<name>A0A433RSD7_9BACL</name>
<evidence type="ECO:0000313" key="1">
    <source>
        <dbReference type="EMBL" id="RUS55069.1"/>
    </source>
</evidence>
<protein>
    <submittedName>
        <fullName evidence="1">Uncharacterized protein</fullName>
    </submittedName>
</protein>
<gene>
    <name evidence="1" type="ORF">QI30_08865</name>
</gene>
<evidence type="ECO:0000313" key="2">
    <source>
        <dbReference type="Proteomes" id="UP000288623"/>
    </source>
</evidence>
<dbReference type="Proteomes" id="UP000288623">
    <property type="component" value="Unassembled WGS sequence"/>
</dbReference>
<dbReference type="EMBL" id="JTFC01000031">
    <property type="protein sequence ID" value="RUS55069.1"/>
    <property type="molecule type" value="Genomic_DNA"/>
</dbReference>
<proteinExistence type="predicted"/>
<comment type="caution">
    <text evidence="1">The sequence shown here is derived from an EMBL/GenBank/DDBJ whole genome shotgun (WGS) entry which is preliminary data.</text>
</comment>
<accession>A0A433RSD7</accession>